<dbReference type="InterPro" id="IPR017907">
    <property type="entry name" value="Znf_RING_CS"/>
</dbReference>
<dbReference type="PANTHER" id="PTHR23327:SF5">
    <property type="entry name" value="LON PEPTIDASE N-TERMINAL DOMAIN AND RING FINGER PROTEIN 2"/>
    <property type="match status" value="1"/>
</dbReference>
<dbReference type="InterPro" id="IPR019734">
    <property type="entry name" value="TPR_rpt"/>
</dbReference>
<dbReference type="GeneID" id="113123489"/>
<dbReference type="InterPro" id="IPR001841">
    <property type="entry name" value="Znf_RING"/>
</dbReference>
<accession>A0A3Q3SSW5</accession>
<dbReference type="Pfam" id="PF02190">
    <property type="entry name" value="LON_substr_bdg"/>
    <property type="match status" value="1"/>
</dbReference>
<evidence type="ECO:0000256" key="4">
    <source>
        <dbReference type="PROSITE-ProRule" id="PRU00175"/>
    </source>
</evidence>
<feature type="region of interest" description="Disordered" evidence="5">
    <location>
        <begin position="431"/>
        <end position="454"/>
    </location>
</feature>
<dbReference type="Proteomes" id="UP000261640">
    <property type="component" value="Unplaced"/>
</dbReference>
<dbReference type="GO" id="GO:0005737">
    <property type="term" value="C:cytoplasm"/>
    <property type="evidence" value="ECO:0007669"/>
    <property type="project" value="UniProtKB-ARBA"/>
</dbReference>
<protein>
    <submittedName>
        <fullName evidence="8">LON peptidase N-terminal domain and ring finger 2</fullName>
    </submittedName>
</protein>
<evidence type="ECO:0000256" key="2">
    <source>
        <dbReference type="ARBA" id="ARBA00022771"/>
    </source>
</evidence>
<dbReference type="PANTHER" id="PTHR23327">
    <property type="entry name" value="RING FINGER PROTEIN 127"/>
    <property type="match status" value="1"/>
</dbReference>
<name>A0A3Q3SSW5_9TELE</name>
<dbReference type="STRING" id="205130.ENSMAMP00000029990"/>
<dbReference type="InterPro" id="IPR027370">
    <property type="entry name" value="Znf-RING_euk"/>
</dbReference>
<evidence type="ECO:0000256" key="3">
    <source>
        <dbReference type="ARBA" id="ARBA00022833"/>
    </source>
</evidence>
<keyword evidence="2 4" id="KW-0863">Zinc-finger</keyword>
<evidence type="ECO:0000259" key="7">
    <source>
        <dbReference type="PROSITE" id="PS51787"/>
    </source>
</evidence>
<dbReference type="InParanoid" id="A0A3Q3SSW5"/>
<dbReference type="SMART" id="SM00028">
    <property type="entry name" value="TPR"/>
    <property type="match status" value="4"/>
</dbReference>
<dbReference type="Pfam" id="PF13445">
    <property type="entry name" value="zf-RING_UBOX"/>
    <property type="match status" value="1"/>
</dbReference>
<dbReference type="Gene3D" id="2.30.130.40">
    <property type="entry name" value="LON domain-like"/>
    <property type="match status" value="1"/>
</dbReference>
<dbReference type="PROSITE" id="PS00518">
    <property type="entry name" value="ZF_RING_1"/>
    <property type="match status" value="2"/>
</dbReference>
<dbReference type="RefSeq" id="XP_026151410.1">
    <property type="nucleotide sequence ID" value="XM_026295625.1"/>
</dbReference>
<dbReference type="Gene3D" id="1.25.40.10">
    <property type="entry name" value="Tetratricopeptide repeat domain"/>
    <property type="match status" value="1"/>
</dbReference>
<dbReference type="InterPro" id="IPR003111">
    <property type="entry name" value="Lon_prtase_N"/>
</dbReference>
<dbReference type="InterPro" id="IPR015947">
    <property type="entry name" value="PUA-like_sf"/>
</dbReference>
<dbReference type="Gene3D" id="3.30.40.10">
    <property type="entry name" value="Zinc/RING finger domain, C3HC4 (zinc finger)"/>
    <property type="match status" value="2"/>
</dbReference>
<keyword evidence="1" id="KW-0479">Metal-binding</keyword>
<dbReference type="PROSITE" id="PS50089">
    <property type="entry name" value="ZF_RING_2"/>
    <property type="match status" value="2"/>
</dbReference>
<dbReference type="SMART" id="SM00464">
    <property type="entry name" value="LON"/>
    <property type="match status" value="1"/>
</dbReference>
<dbReference type="CTD" id="164832"/>
<dbReference type="GeneTree" id="ENSGT00440000033329"/>
<dbReference type="Ensembl" id="ENSMAMT00000030773.2">
    <property type="protein sequence ID" value="ENSMAMP00000029990.1"/>
    <property type="gene ID" value="ENSMAMG00000020227.2"/>
</dbReference>
<dbReference type="AlphaFoldDB" id="A0A3Q3SSW5"/>
<organism evidence="8 9">
    <name type="scientific">Mastacembelus armatus</name>
    <name type="common">zig-zag eel</name>
    <dbReference type="NCBI Taxonomy" id="205130"/>
    <lineage>
        <taxon>Eukaryota</taxon>
        <taxon>Metazoa</taxon>
        <taxon>Chordata</taxon>
        <taxon>Craniata</taxon>
        <taxon>Vertebrata</taxon>
        <taxon>Euteleostomi</taxon>
        <taxon>Actinopterygii</taxon>
        <taxon>Neopterygii</taxon>
        <taxon>Teleostei</taxon>
        <taxon>Neoteleostei</taxon>
        <taxon>Acanthomorphata</taxon>
        <taxon>Anabantaria</taxon>
        <taxon>Synbranchiformes</taxon>
        <taxon>Mastacembelidae</taxon>
        <taxon>Mastacembelus</taxon>
    </lineage>
</organism>
<sequence length="778" mass="86315">MEMGMRSHQGELFVHPLSNPAAAGICPEMLEVAEEANLAGDFNLAVEIYSSQLADLQQPDRGLCLRKADSLARAGRISEALDSYCIAASLGKLHPEELPLLVETIARSLREKEAGISWALKGHVVSSSGEDGSESRGECEDDEALDLFSCPLCKCLLHEPTTVECGHTFCKRCLEDDSVKDCTHCRQKLNKKDGLPNGRRLNVVLSGLLDKLFATESKARKFWIEGEVLWKKQNLSDALEKYNAAVALVPSSGRLLCQRAELHMAMRNFSQAVHDGNSLCKIKPLWTKAHYLKATALCKAGRNDEALQEYLMCVALKPNWTKVKLEAQKVLSELFSSVFENENLPTPLHPLQGGLATHPIKPPALLRSLSPLTPNPGSSSQDSEFIVSKTAQADDSSSRLSVLAPGKVDPTAGEGSAKSLADVLAALPAPPSGLKRKHNSDGLSENFSPPSKMLKPDEVNTFKAAAVSGVRVVPAELLDSGDMECSLCMRLFYEPVATPCGHTFCLKCLERCLDHNPNCPLCKENLSEYLATRGYNKTLLMEEVLRRYLGDELAERKKIHEEEMKELSNLNQEVPIFVCTMAFPTIPCPLHVFEPRYRLMIRRSMETGTKQFGMCIADELKGFANYGCMLQVRDVKFFPDGRSVVDTIGVSRFKVISHGQRDGYNTAKIEYLEDKKVEGEELVELLKLHDSVYDQANSWFTSLKDNMKSQILSHFGHLPSKDPDPQASPSGPAWSWWLLAVLPLENRAQLTILAMTSLKDRLIAIRRVLIFVTRKRPR</sequence>
<dbReference type="SUPFAM" id="SSF57850">
    <property type="entry name" value="RING/U-box"/>
    <property type="match status" value="1"/>
</dbReference>
<evidence type="ECO:0000313" key="8">
    <source>
        <dbReference type="Ensembl" id="ENSMAMP00000029990.1"/>
    </source>
</evidence>
<dbReference type="GO" id="GO:0061630">
    <property type="term" value="F:ubiquitin protein ligase activity"/>
    <property type="evidence" value="ECO:0007669"/>
    <property type="project" value="TreeGrafter"/>
</dbReference>
<reference evidence="8" key="1">
    <citation type="submission" date="2025-08" db="UniProtKB">
        <authorList>
            <consortium name="Ensembl"/>
        </authorList>
    </citation>
    <scope>IDENTIFICATION</scope>
</reference>
<dbReference type="CDD" id="cd16513">
    <property type="entry name" value="RING-HC_LONFs_rpt1"/>
    <property type="match status" value="1"/>
</dbReference>
<proteinExistence type="predicted"/>
<dbReference type="CDD" id="cd16514">
    <property type="entry name" value="RING-HC_LONFs_rpt2"/>
    <property type="match status" value="1"/>
</dbReference>
<dbReference type="Pfam" id="PF13923">
    <property type="entry name" value="zf-C3HC4_2"/>
    <property type="match status" value="1"/>
</dbReference>
<dbReference type="OrthoDB" id="264917at2759"/>
<evidence type="ECO:0000256" key="1">
    <source>
        <dbReference type="ARBA" id="ARBA00022723"/>
    </source>
</evidence>
<evidence type="ECO:0000313" key="9">
    <source>
        <dbReference type="Proteomes" id="UP000261640"/>
    </source>
</evidence>
<dbReference type="SMART" id="SM00184">
    <property type="entry name" value="RING"/>
    <property type="match status" value="2"/>
</dbReference>
<keyword evidence="9" id="KW-1185">Reference proteome</keyword>
<evidence type="ECO:0000259" key="6">
    <source>
        <dbReference type="PROSITE" id="PS50089"/>
    </source>
</evidence>
<dbReference type="SUPFAM" id="SSF48452">
    <property type="entry name" value="TPR-like"/>
    <property type="match status" value="1"/>
</dbReference>
<feature type="domain" description="RING-type" evidence="6">
    <location>
        <begin position="150"/>
        <end position="186"/>
    </location>
</feature>
<dbReference type="GO" id="GO:0008270">
    <property type="term" value="F:zinc ion binding"/>
    <property type="evidence" value="ECO:0007669"/>
    <property type="project" value="UniProtKB-KW"/>
</dbReference>
<feature type="domain" description="Lon N-terminal" evidence="7">
    <location>
        <begin position="564"/>
        <end position="773"/>
    </location>
</feature>
<dbReference type="InterPro" id="IPR013083">
    <property type="entry name" value="Znf_RING/FYVE/PHD"/>
</dbReference>
<evidence type="ECO:0000256" key="5">
    <source>
        <dbReference type="SAM" id="MobiDB-lite"/>
    </source>
</evidence>
<reference evidence="8" key="2">
    <citation type="submission" date="2025-09" db="UniProtKB">
        <authorList>
            <consortium name="Ensembl"/>
        </authorList>
    </citation>
    <scope>IDENTIFICATION</scope>
</reference>
<feature type="domain" description="RING-type" evidence="6">
    <location>
        <begin position="485"/>
        <end position="523"/>
    </location>
</feature>
<feature type="compositionally biased region" description="Polar residues" evidence="5">
    <location>
        <begin position="370"/>
        <end position="392"/>
    </location>
</feature>
<keyword evidence="3" id="KW-0862">Zinc</keyword>
<dbReference type="InterPro" id="IPR011990">
    <property type="entry name" value="TPR-like_helical_dom_sf"/>
</dbReference>
<dbReference type="SUPFAM" id="SSF88697">
    <property type="entry name" value="PUA domain-like"/>
    <property type="match status" value="1"/>
</dbReference>
<feature type="region of interest" description="Disordered" evidence="5">
    <location>
        <begin position="365"/>
        <end position="392"/>
    </location>
</feature>
<dbReference type="PROSITE" id="PS51787">
    <property type="entry name" value="LON_N"/>
    <property type="match status" value="1"/>
</dbReference>
<dbReference type="InterPro" id="IPR046336">
    <property type="entry name" value="Lon_prtase_N_sf"/>
</dbReference>